<keyword evidence="3" id="KW-0812">Transmembrane</keyword>
<evidence type="ECO:0000256" key="2">
    <source>
        <dbReference type="SAM" id="MobiDB-lite"/>
    </source>
</evidence>
<feature type="domain" description="Xylanolytic transcriptional activator regulatory" evidence="4">
    <location>
        <begin position="858"/>
        <end position="916"/>
    </location>
</feature>
<dbReference type="InterPro" id="IPR007219">
    <property type="entry name" value="XnlR_reg_dom"/>
</dbReference>
<gene>
    <name evidence="5" type="ORF">R3P38DRAFT_3219034</name>
</gene>
<dbReference type="PANTHER" id="PTHR46910:SF38">
    <property type="entry name" value="ZN(2)-C6 FUNGAL-TYPE DOMAIN-CONTAINING PROTEIN"/>
    <property type="match status" value="1"/>
</dbReference>
<feature type="region of interest" description="Disordered" evidence="2">
    <location>
        <begin position="180"/>
        <end position="199"/>
    </location>
</feature>
<keyword evidence="1" id="KW-0539">Nucleus</keyword>
<feature type="region of interest" description="Disordered" evidence="2">
    <location>
        <begin position="231"/>
        <end position="273"/>
    </location>
</feature>
<reference evidence="5 6" key="1">
    <citation type="journal article" date="2024" name="J Genomics">
        <title>Draft genome sequencing and assembly of Favolaschia claudopus CIRM-BRFM 2984 isolated from oak limbs.</title>
        <authorList>
            <person name="Navarro D."/>
            <person name="Drula E."/>
            <person name="Chaduli D."/>
            <person name="Cazenave R."/>
            <person name="Ahrendt S."/>
            <person name="Wang J."/>
            <person name="Lipzen A."/>
            <person name="Daum C."/>
            <person name="Barry K."/>
            <person name="Grigoriev I.V."/>
            <person name="Favel A."/>
            <person name="Rosso M.N."/>
            <person name="Martin F."/>
        </authorList>
    </citation>
    <scope>NUCLEOTIDE SEQUENCE [LARGE SCALE GENOMIC DNA]</scope>
    <source>
        <strain evidence="5 6">CIRM-BRFM 2984</strain>
    </source>
</reference>
<protein>
    <recommendedName>
        <fullName evidence="4">Xylanolytic transcriptional activator regulatory domain-containing protein</fullName>
    </recommendedName>
</protein>
<feature type="transmembrane region" description="Helical" evidence="3">
    <location>
        <begin position="1223"/>
        <end position="1242"/>
    </location>
</feature>
<keyword evidence="3" id="KW-1133">Transmembrane helix</keyword>
<dbReference type="EMBL" id="JAWWNJ010000089">
    <property type="protein sequence ID" value="KAK7000158.1"/>
    <property type="molecule type" value="Genomic_DNA"/>
</dbReference>
<evidence type="ECO:0000313" key="6">
    <source>
        <dbReference type="Proteomes" id="UP001362999"/>
    </source>
</evidence>
<evidence type="ECO:0000259" key="4">
    <source>
        <dbReference type="Pfam" id="PF04082"/>
    </source>
</evidence>
<dbReference type="GO" id="GO:0003700">
    <property type="term" value="F:DNA-binding transcription factor activity"/>
    <property type="evidence" value="ECO:0007669"/>
    <property type="project" value="InterPro"/>
</dbReference>
<evidence type="ECO:0000256" key="3">
    <source>
        <dbReference type="SAM" id="Phobius"/>
    </source>
</evidence>
<dbReference type="GO" id="GO:0003677">
    <property type="term" value="F:DNA binding"/>
    <property type="evidence" value="ECO:0007669"/>
    <property type="project" value="InterPro"/>
</dbReference>
<dbReference type="GO" id="GO:0008270">
    <property type="term" value="F:zinc ion binding"/>
    <property type="evidence" value="ECO:0007669"/>
    <property type="project" value="InterPro"/>
</dbReference>
<keyword evidence="3" id="KW-0472">Membrane</keyword>
<dbReference type="CDD" id="cd12148">
    <property type="entry name" value="fungal_TF_MHR"/>
    <property type="match status" value="1"/>
</dbReference>
<feature type="region of interest" description="Disordered" evidence="2">
    <location>
        <begin position="805"/>
        <end position="829"/>
    </location>
</feature>
<name>A0AAW0A1Y3_9AGAR</name>
<dbReference type="Pfam" id="PF04082">
    <property type="entry name" value="Fungal_trans"/>
    <property type="match status" value="1"/>
</dbReference>
<feature type="region of interest" description="Disordered" evidence="2">
    <location>
        <begin position="346"/>
        <end position="380"/>
    </location>
</feature>
<feature type="region of interest" description="Disordered" evidence="2">
    <location>
        <begin position="462"/>
        <end position="511"/>
    </location>
</feature>
<accession>A0AAW0A1Y3</accession>
<evidence type="ECO:0000256" key="1">
    <source>
        <dbReference type="ARBA" id="ARBA00023242"/>
    </source>
</evidence>
<keyword evidence="6" id="KW-1185">Reference proteome</keyword>
<dbReference type="Proteomes" id="UP001362999">
    <property type="component" value="Unassembled WGS sequence"/>
</dbReference>
<dbReference type="GO" id="GO:0006351">
    <property type="term" value="P:DNA-templated transcription"/>
    <property type="evidence" value="ECO:0007669"/>
    <property type="project" value="InterPro"/>
</dbReference>
<proteinExistence type="predicted"/>
<sequence length="1373" mass="153490">MTTERYVVRWSPFPGGWHHIRGTQRRSVVLRRLGHISPYTVREEASNQVLFLVFIPLGPSVEPSHASNCLHDHMKASLLSRSALLLFKNFSIWRRVLELPVSQDAVALSILTRFGSGRLSATVVAPGNVHRSMPLSLLFKRPTSLMTLTFGFDFTPSDSFAGPLQNPALSDELNSAVDSAVSCPGRAPSSSTKNAHKRALDLKEDSGHLQPTLPSFSFYTIAPSPAHHMSKPPVFADLVQPSPTSACPDENEEEAEDAPPSLEHPPSISLGSVPFPQWRTSLLHRAHSAGRGDIGKAMEWRMRNGETPEEPFYMHQISRVSKRGRNTRRRSQQLQIVRQLTSTDVYDSDVSGDGLPSGGEEGYVDEESDEGSHDGMGGGGVARVATEEKVWLRQREEMRRLAMETRHAELSDAAGAIAEVTLSRVGTGVDDRSRRAACGDEFGWGESAFASVSAAAAVSSHHPSYANATPSSPPEAFGIDDGAPSGTKNQIMPLAPPDRASVKKRRKGSRGGFRYAQRSLLDSALDFVDGRQRRRFYRVGLLAFDTFRHKLSRYQTEITSLVKKKAAYKLEGHGDLYVVACVADEVLDDYRHRRISAGELYAQVKLKLGHTKKLSRRRAEYRYCDVGQTHVWLYTFHVKCRYLAERLIHLTLLQYGATRVQNVGPPGAISTLETQLAESEALVRHLRLKLAYREAGFKSSNPTTASLSPSPATITLTSNSNPLPDGATASLYIMRASLRAITTPPPFQVEDSESTLEQKFQLRYKVGEAEDIETKPWLGKSSSASLVKAAVTFKADILKQESPPIYMERNPSNDAHTSRAAPRTSRRTNHWQRRLSPLSPLLTSAFDFPPDTLMSSLIDLYFTQINIYIPLLHRPTFEKYPASASSYQTVHHRNDAFAATLLLVCAIASRYSDDPDIVAEGMGCGWRWFNQTIEIPSSIGNHLFTQTTLYELQYFPIINPSPARRDVPRRLLRIPNLLDARRLRFSSRSGKTSAFTDEQFLKNLRPSKASYTSGHFGSWHAFFFVTGISTSYNEKIYLDGQMSCSLGRACGTDYFECVPTIYFDPPISSDSHNPSLDIGPPLEVDDEFWEDRIHPFEQPHGVPSTVTFFNSLLQLNHILSVGLTILYPAPKTRHHSSLDNWLDRVPEHLRWEPTRENQLFFDQSVALHAAYYYVQMLIHRPFIPMLRKSASTALPSLAICTNAARSCANIVDIQRQRNETFPAIINLGVVFTSAIILLLNVWSMRRTGESQDITPELKYVQKCMHLVKLCEERWQLAGLLWDILAELMSVGHLQPPTQTNWGSSWPSMLTENTDTMNMDPAQATQDLETMLKMVDTLWANAPVGLDADVWGTYLNSLRKTPQESGEFMGTPEY</sequence>
<comment type="caution">
    <text evidence="5">The sequence shown here is derived from an EMBL/GenBank/DDBJ whole genome shotgun (WGS) entry which is preliminary data.</text>
</comment>
<dbReference type="PANTHER" id="PTHR46910">
    <property type="entry name" value="TRANSCRIPTION FACTOR PDR1"/>
    <property type="match status" value="1"/>
</dbReference>
<evidence type="ECO:0000313" key="5">
    <source>
        <dbReference type="EMBL" id="KAK7000158.1"/>
    </source>
</evidence>
<organism evidence="5 6">
    <name type="scientific">Favolaschia claudopus</name>
    <dbReference type="NCBI Taxonomy" id="2862362"/>
    <lineage>
        <taxon>Eukaryota</taxon>
        <taxon>Fungi</taxon>
        <taxon>Dikarya</taxon>
        <taxon>Basidiomycota</taxon>
        <taxon>Agaricomycotina</taxon>
        <taxon>Agaricomycetes</taxon>
        <taxon>Agaricomycetidae</taxon>
        <taxon>Agaricales</taxon>
        <taxon>Marasmiineae</taxon>
        <taxon>Mycenaceae</taxon>
        <taxon>Favolaschia</taxon>
    </lineage>
</organism>
<dbReference type="InterPro" id="IPR050987">
    <property type="entry name" value="AtrR-like"/>
</dbReference>